<organism evidence="1">
    <name type="scientific">Bradyrhizobium barranii subsp. barranii</name>
    <dbReference type="NCBI Taxonomy" id="2823807"/>
    <lineage>
        <taxon>Bacteria</taxon>
        <taxon>Pseudomonadati</taxon>
        <taxon>Pseudomonadota</taxon>
        <taxon>Alphaproteobacteria</taxon>
        <taxon>Hyphomicrobiales</taxon>
        <taxon>Nitrobacteraceae</taxon>
        <taxon>Bradyrhizobium</taxon>
        <taxon>Bradyrhizobium barranii</taxon>
    </lineage>
</organism>
<dbReference type="EMBL" id="CP086136">
    <property type="protein sequence ID" value="UEM09001.1"/>
    <property type="molecule type" value="Genomic_DNA"/>
</dbReference>
<dbReference type="KEGG" id="bban:J4G43_030145"/>
<reference evidence="1" key="1">
    <citation type="submission" date="2021-03" db="EMBL/GenBank/DDBJ databases">
        <title>Whole Genome Sequence of Bradyrhizobium sp. Strain 144S4.</title>
        <authorList>
            <person name="Bromfield E.S.P."/>
            <person name="Cloutier S."/>
        </authorList>
    </citation>
    <scope>NUCLEOTIDE SEQUENCE [LARGE SCALE GENOMIC DNA]</scope>
    <source>
        <strain evidence="1">144S4</strain>
    </source>
</reference>
<gene>
    <name evidence="2" type="ORF">J4G43_030145</name>
    <name evidence="1" type="ORF">J4G43_32120</name>
</gene>
<evidence type="ECO:0000313" key="3">
    <source>
        <dbReference type="Proteomes" id="UP000664702"/>
    </source>
</evidence>
<dbReference type="RefSeq" id="WP_208087184.1">
    <property type="nucleotide sequence ID" value="NZ_CP086136.1"/>
</dbReference>
<reference evidence="2 3" key="2">
    <citation type="journal article" date="2022" name="Int. J. Syst. Evol. Microbiol.">
        <title>Strains of Bradyrhizobium barranii sp. nov. associated with legumes native to Canada are symbionts of soybeans and belong to different subspecies (subsp. barranii subsp. nov. and subsp. apii subsp. nov.) and symbiovars (sv. glycinearum and sv. septentrionale).</title>
        <authorList>
            <person name="Bromfield E.S.P."/>
            <person name="Cloutier S."/>
            <person name="Wasai-Hara S."/>
            <person name="Minamisawa K."/>
        </authorList>
    </citation>
    <scope>NUCLEOTIDE SEQUENCE [LARGE SCALE GENOMIC DNA]</scope>
    <source>
        <strain evidence="2 3">144S4</strain>
    </source>
</reference>
<dbReference type="AlphaFoldDB" id="A0A939M962"/>
<name>A0A939M962_9BRAD</name>
<accession>A0A939M962</accession>
<evidence type="ECO:0000313" key="1">
    <source>
        <dbReference type="EMBL" id="MBO1865379.1"/>
    </source>
</evidence>
<evidence type="ECO:0000313" key="2">
    <source>
        <dbReference type="EMBL" id="UEM09001.1"/>
    </source>
</evidence>
<dbReference type="EMBL" id="JAGEMI010000001">
    <property type="protein sequence ID" value="MBO1865379.1"/>
    <property type="molecule type" value="Genomic_DNA"/>
</dbReference>
<protein>
    <submittedName>
        <fullName evidence="1">Uncharacterized protein</fullName>
    </submittedName>
</protein>
<sequence>MGILSWIAGPGGWIGDAVKTALTGPLVDGIVNGYKAKLAAGNTSEKLAADLAARELNVEIRERELAVQQNIADEGRWWTAAPRAIACWSFAIFIAKCVVWDKVLGLGTTDPLAGDLSIWAGWLMALWFGGRSAEKIARILKR</sequence>
<dbReference type="Proteomes" id="UP000664702">
    <property type="component" value="Chromosome"/>
</dbReference>
<proteinExistence type="predicted"/>